<feature type="domain" description="Phosphodiester glycosidase" evidence="2">
    <location>
        <begin position="517"/>
        <end position="693"/>
    </location>
</feature>
<dbReference type="InterPro" id="IPR018711">
    <property type="entry name" value="NAGPA"/>
</dbReference>
<accession>A0ABX1PFI4</accession>
<keyword evidence="4" id="KW-1185">Reference proteome</keyword>
<evidence type="ECO:0000313" key="3">
    <source>
        <dbReference type="EMBL" id="NMG22351.1"/>
    </source>
</evidence>
<feature type="compositionally biased region" description="Polar residues" evidence="1">
    <location>
        <begin position="29"/>
        <end position="38"/>
    </location>
</feature>
<evidence type="ECO:0000259" key="2">
    <source>
        <dbReference type="Pfam" id="PF09992"/>
    </source>
</evidence>
<feature type="compositionally biased region" description="Low complexity" evidence="1">
    <location>
        <begin position="41"/>
        <end position="53"/>
    </location>
</feature>
<dbReference type="PANTHER" id="PTHR40446">
    <property type="entry name" value="N-ACETYLGLUCOSAMINE-1-PHOSPHODIESTER ALPHA-N-ACETYLGLUCOSAMINIDASE"/>
    <property type="match status" value="1"/>
</dbReference>
<feature type="region of interest" description="Disordered" evidence="1">
    <location>
        <begin position="241"/>
        <end position="269"/>
    </location>
</feature>
<dbReference type="EMBL" id="QMEB01000249">
    <property type="protein sequence ID" value="NMG22351.1"/>
    <property type="molecule type" value="Genomic_DNA"/>
</dbReference>
<feature type="region of interest" description="Disordered" evidence="1">
    <location>
        <begin position="181"/>
        <end position="208"/>
    </location>
</feature>
<feature type="region of interest" description="Disordered" evidence="1">
    <location>
        <begin position="1"/>
        <end position="61"/>
    </location>
</feature>
<dbReference type="Pfam" id="PF09992">
    <property type="entry name" value="NAGPA"/>
    <property type="match status" value="1"/>
</dbReference>
<feature type="compositionally biased region" description="Basic and acidic residues" evidence="1">
    <location>
        <begin position="10"/>
        <end position="23"/>
    </location>
</feature>
<proteinExistence type="predicted"/>
<protein>
    <recommendedName>
        <fullName evidence="2">Phosphodiester glycosidase domain-containing protein</fullName>
    </recommendedName>
</protein>
<dbReference type="Proteomes" id="UP000718564">
    <property type="component" value="Unassembled WGS sequence"/>
</dbReference>
<evidence type="ECO:0000256" key="1">
    <source>
        <dbReference type="SAM" id="MobiDB-lite"/>
    </source>
</evidence>
<name>A0ABX1PFI4_9CYAN</name>
<reference evidence="3 4" key="1">
    <citation type="submission" date="2018-06" db="EMBL/GenBank/DDBJ databases">
        <title>Comparative genomics of Brasilonema spp. strains.</title>
        <authorList>
            <person name="Alvarenga D.O."/>
            <person name="Fiore M.F."/>
            <person name="Varani A.M."/>
        </authorList>
    </citation>
    <scope>NUCLEOTIDE SEQUENCE [LARGE SCALE GENOMIC DNA]</scope>
    <source>
        <strain evidence="3 4">SPC951</strain>
    </source>
</reference>
<gene>
    <name evidence="3" type="ORF">DP116_24015</name>
</gene>
<organism evidence="3 4">
    <name type="scientific">Brasilonema bromeliae SPC951</name>
    <dbReference type="NCBI Taxonomy" id="385972"/>
    <lineage>
        <taxon>Bacteria</taxon>
        <taxon>Bacillati</taxon>
        <taxon>Cyanobacteriota</taxon>
        <taxon>Cyanophyceae</taxon>
        <taxon>Nostocales</taxon>
        <taxon>Scytonemataceae</taxon>
        <taxon>Brasilonema</taxon>
        <taxon>Bromeliae group (in: Brasilonema)</taxon>
    </lineage>
</organism>
<comment type="caution">
    <text evidence="3">The sequence shown here is derived from an EMBL/GenBank/DDBJ whole genome shotgun (WGS) entry which is preliminary data.</text>
</comment>
<evidence type="ECO:0000313" key="4">
    <source>
        <dbReference type="Proteomes" id="UP000718564"/>
    </source>
</evidence>
<dbReference type="PANTHER" id="PTHR40446:SF2">
    <property type="entry name" value="N-ACETYLGLUCOSAMINE-1-PHOSPHODIESTER ALPHA-N-ACETYLGLUCOSAMINIDASE"/>
    <property type="match status" value="1"/>
</dbReference>
<sequence>MNAKAQFLLKTDKGKDKHRDIETSPHFLVSQQQFAQKKQSPRGSTSSVSSSEQPLPPPPAIAGVISYGNEISLNGRIFSGAWLQQREKTGSLSIHLSDGALRQLFGVDFLDSSNPDKQPIQWFSSHTKPLVLSSLLTSGYRYLDVTNFAKTAQWQMQVVNNTLIVTTPSAKITNISQEKQVVGDREARPTANPVLPEQGSPNRRFGATRRSLVGQYTGDRIIVALDRPTLWQITQGLSVKKPQPQIEEEGNSSTQLPSSPPRSSSPPNRQWIITLDGIANPVLAERYTPSNTVGEQDNSKFSSPSSPPLIQQVEVVNNQTIIHLGVPVGLTPRISTVANPNRLIIEIRPDAMVEKNITWAPGLNWRQRFVNLGKERFPVVWLEINPRTSGIKLKPIRTTTNTLVGTAPLIQTAQQYSAVAAINGGYFNRNNQLPLGAIRRDGVWLSSPILNRGAIAWNDSGQFYIGRLNLVEALVGNNNIQLPILTLNSGYVQSGIARYTTAWGATYTSLTDNEIILVVQKNQVINQLTGAKAGEIAVPIPQDGYLLTLRGNATSNAATLPVGSSIRITSSTAPTALGRYSHIVGAGPLLLQNRQIVLDGKSEKFSNAFITQKAIRSGICTTTTGNLIIAAVHNRVDGGGPTLAEHAQLMQLLGCVDALNLDGGSSTSLYLGGQLLDRSPNTVARVHNGIGIFLPLPGVQRK</sequence>